<dbReference type="InterPro" id="IPR022893">
    <property type="entry name" value="Shikimate_DH_fam"/>
</dbReference>
<dbReference type="GO" id="GO:0004764">
    <property type="term" value="F:shikimate 3-dehydrogenase (NADP+) activity"/>
    <property type="evidence" value="ECO:0007669"/>
    <property type="project" value="UniProtKB-EC"/>
</dbReference>
<feature type="domain" description="Shikimate dehydrogenase substrate binding N-terminal" evidence="3">
    <location>
        <begin position="9"/>
        <end position="90"/>
    </location>
</feature>
<keyword evidence="2" id="KW-0028">Amino-acid biosynthesis</keyword>
<evidence type="ECO:0000256" key="1">
    <source>
        <dbReference type="ARBA" id="ARBA00004871"/>
    </source>
</evidence>
<dbReference type="InterPro" id="IPR013708">
    <property type="entry name" value="Shikimate_DH-bd_N"/>
</dbReference>
<dbReference type="GO" id="GO:0019632">
    <property type="term" value="P:shikimate metabolic process"/>
    <property type="evidence" value="ECO:0007669"/>
    <property type="project" value="TreeGrafter"/>
</dbReference>
<keyword evidence="5" id="KW-1185">Reference proteome</keyword>
<evidence type="ECO:0000259" key="3">
    <source>
        <dbReference type="Pfam" id="PF08501"/>
    </source>
</evidence>
<organism evidence="4 5">
    <name type="scientific">Bifidobacterium cuniculi</name>
    <dbReference type="NCBI Taxonomy" id="1688"/>
    <lineage>
        <taxon>Bacteria</taxon>
        <taxon>Bacillati</taxon>
        <taxon>Actinomycetota</taxon>
        <taxon>Actinomycetes</taxon>
        <taxon>Bifidobacteriales</taxon>
        <taxon>Bifidobacteriaceae</taxon>
        <taxon>Bifidobacterium</taxon>
    </lineage>
</organism>
<proteinExistence type="predicted"/>
<dbReference type="SUPFAM" id="SSF53223">
    <property type="entry name" value="Aminoacid dehydrogenase-like, N-terminal domain"/>
    <property type="match status" value="1"/>
</dbReference>
<evidence type="ECO:0000256" key="2">
    <source>
        <dbReference type="ARBA" id="ARBA00023141"/>
    </source>
</evidence>
<dbReference type="OrthoDB" id="9776868at2"/>
<comment type="pathway">
    <text evidence="1">Metabolic intermediate biosynthesis; chorismate biosynthesis; chorismate from D-erythrose 4-phosphate and phosphoenolpyruvate: step 4/7.</text>
</comment>
<dbReference type="eggNOG" id="COG0169">
    <property type="taxonomic scope" value="Bacteria"/>
</dbReference>
<evidence type="ECO:0000313" key="5">
    <source>
        <dbReference type="Proteomes" id="UP000029067"/>
    </source>
</evidence>
<protein>
    <submittedName>
        <fullName evidence="4">Shikimate 5-dehydrogenase</fullName>
        <ecNumber evidence="4">1.1.1.25</ecNumber>
    </submittedName>
</protein>
<reference evidence="4 5" key="1">
    <citation type="submission" date="2014-03" db="EMBL/GenBank/DDBJ databases">
        <title>Genomics of Bifidobacteria.</title>
        <authorList>
            <person name="Ventura M."/>
            <person name="Milani C."/>
            <person name="Lugli G.A."/>
        </authorList>
    </citation>
    <scope>NUCLEOTIDE SEQUENCE [LARGE SCALE GENOMIC DNA]</scope>
    <source>
        <strain evidence="4 5">LMG 10738</strain>
    </source>
</reference>
<dbReference type="Proteomes" id="UP000029067">
    <property type="component" value="Unassembled WGS sequence"/>
</dbReference>
<sequence>MAPRHHAAVLGSPIGHSLSPVLHQAAYRFLGLDGWEYGKAEVDEERLDAFLQHLNGQWVGLSLTMPLKRSIIPYGTPRNLWARELGVANTAVFDWRHEGSGTSLYNTDVYGIARAFEQCGAVEGTGLHGLILGNGNTAASAMAAYASLGCVDMVSVVARHPDRNPQLSLLGRRHGLAVDVIPLENAPEACAHADLAVNTIPAGGADQTAARLRRLGMHVHGTLLDVVYDPRPTPLMQAWRAQGGTAIGGEWMLLYQAVAQVMLMTGRAQGPHYDTHGNDPRDHALEEAMAQALKEAL</sequence>
<dbReference type="InterPro" id="IPR036291">
    <property type="entry name" value="NAD(P)-bd_dom_sf"/>
</dbReference>
<dbReference type="GO" id="GO:0009423">
    <property type="term" value="P:chorismate biosynthetic process"/>
    <property type="evidence" value="ECO:0007669"/>
    <property type="project" value="TreeGrafter"/>
</dbReference>
<dbReference type="NCBIfam" id="NF001311">
    <property type="entry name" value="PRK00258.1-3"/>
    <property type="match status" value="1"/>
</dbReference>
<name>A0A087B4Q1_9BIFI</name>
<dbReference type="GO" id="GO:0050661">
    <property type="term" value="F:NADP binding"/>
    <property type="evidence" value="ECO:0007669"/>
    <property type="project" value="TreeGrafter"/>
</dbReference>
<dbReference type="Pfam" id="PF08501">
    <property type="entry name" value="Shikimate_dh_N"/>
    <property type="match status" value="1"/>
</dbReference>
<dbReference type="PANTHER" id="PTHR21089:SF1">
    <property type="entry name" value="BIFUNCTIONAL 3-DEHYDROQUINATE DEHYDRATASE_SHIKIMATE DEHYDROGENASE, CHLOROPLASTIC"/>
    <property type="match status" value="1"/>
</dbReference>
<evidence type="ECO:0000313" key="4">
    <source>
        <dbReference type="EMBL" id="KFI66001.1"/>
    </source>
</evidence>
<dbReference type="InterPro" id="IPR046346">
    <property type="entry name" value="Aminoacid_DH-like_N_sf"/>
</dbReference>
<keyword evidence="4" id="KW-0560">Oxidoreductase</keyword>
<keyword evidence="2" id="KW-0057">Aromatic amino acid biosynthesis</keyword>
<accession>A0A087B4Q1</accession>
<dbReference type="EC" id="1.1.1.25" evidence="4"/>
<comment type="caution">
    <text evidence="4">The sequence shown here is derived from an EMBL/GenBank/DDBJ whole genome shotgun (WGS) entry which is preliminary data.</text>
</comment>
<dbReference type="RefSeq" id="WP_033516389.1">
    <property type="nucleotide sequence ID" value="NZ_JGYV01000001.1"/>
</dbReference>
<dbReference type="PANTHER" id="PTHR21089">
    <property type="entry name" value="SHIKIMATE DEHYDROGENASE"/>
    <property type="match status" value="1"/>
</dbReference>
<dbReference type="GO" id="GO:0009073">
    <property type="term" value="P:aromatic amino acid family biosynthetic process"/>
    <property type="evidence" value="ECO:0007669"/>
    <property type="project" value="UniProtKB-KW"/>
</dbReference>
<dbReference type="Gene3D" id="3.40.50.720">
    <property type="entry name" value="NAD(P)-binding Rossmann-like Domain"/>
    <property type="match status" value="1"/>
</dbReference>
<dbReference type="Gene3D" id="3.40.50.10860">
    <property type="entry name" value="Leucine Dehydrogenase, chain A, domain 1"/>
    <property type="match status" value="1"/>
</dbReference>
<dbReference type="STRING" id="1688.BCUN_0501"/>
<dbReference type="GO" id="GO:0005829">
    <property type="term" value="C:cytosol"/>
    <property type="evidence" value="ECO:0007669"/>
    <property type="project" value="TreeGrafter"/>
</dbReference>
<dbReference type="EMBL" id="JGYV01000001">
    <property type="protein sequence ID" value="KFI66001.1"/>
    <property type="molecule type" value="Genomic_DNA"/>
</dbReference>
<dbReference type="AlphaFoldDB" id="A0A087B4Q1"/>
<gene>
    <name evidence="4" type="ORF">BCUN_0501</name>
</gene>
<dbReference type="CDD" id="cd01065">
    <property type="entry name" value="NAD_bind_Shikimate_DH"/>
    <property type="match status" value="1"/>
</dbReference>
<dbReference type="SUPFAM" id="SSF51735">
    <property type="entry name" value="NAD(P)-binding Rossmann-fold domains"/>
    <property type="match status" value="1"/>
</dbReference>